<dbReference type="InterPro" id="IPR000835">
    <property type="entry name" value="HTH_MarR-typ"/>
</dbReference>
<dbReference type="PROSITE" id="PS50995">
    <property type="entry name" value="HTH_MARR_2"/>
    <property type="match status" value="1"/>
</dbReference>
<reference evidence="6" key="1">
    <citation type="journal article" date="2019" name="Int. J. Syst. Evol. Microbiol.">
        <title>The Global Catalogue of Microorganisms (GCM) 10K type strain sequencing project: providing services to taxonomists for standard genome sequencing and annotation.</title>
        <authorList>
            <consortium name="The Broad Institute Genomics Platform"/>
            <consortium name="The Broad Institute Genome Sequencing Center for Infectious Disease"/>
            <person name="Wu L."/>
            <person name="Ma J."/>
        </authorList>
    </citation>
    <scope>NUCLEOTIDE SEQUENCE [LARGE SCALE GENOMIC DNA]</scope>
    <source>
        <strain evidence="6">CECT 7226</strain>
    </source>
</reference>
<evidence type="ECO:0000313" key="5">
    <source>
        <dbReference type="EMBL" id="MDN3700631.1"/>
    </source>
</evidence>
<dbReference type="InterPro" id="IPR036390">
    <property type="entry name" value="WH_DNA-bd_sf"/>
</dbReference>
<protein>
    <submittedName>
        <fullName evidence="5">MarR family transcriptional regulator</fullName>
    </submittedName>
</protein>
<dbReference type="Proteomes" id="UP001223712">
    <property type="component" value="Unassembled WGS sequence"/>
</dbReference>
<evidence type="ECO:0000313" key="6">
    <source>
        <dbReference type="Proteomes" id="UP001223712"/>
    </source>
</evidence>
<keyword evidence="2" id="KW-0238">DNA-binding</keyword>
<evidence type="ECO:0000256" key="1">
    <source>
        <dbReference type="ARBA" id="ARBA00023015"/>
    </source>
</evidence>
<dbReference type="SMART" id="SM00347">
    <property type="entry name" value="HTH_MARR"/>
    <property type="match status" value="1"/>
</dbReference>
<name>A0ABT8CJN0_9VIBR</name>
<dbReference type="RefSeq" id="WP_261838459.1">
    <property type="nucleotide sequence ID" value="NZ_AP025458.1"/>
</dbReference>
<dbReference type="PANTHER" id="PTHR42756:SF1">
    <property type="entry name" value="TRANSCRIPTIONAL REPRESSOR OF EMRAB OPERON"/>
    <property type="match status" value="1"/>
</dbReference>
<sequence>MKNNGKDKEIFREWMDINPNLSDIDVKLNTQFVLFSNNIINTRCNFCKSYGLNTSEFDVIATLYRSGGKHELTAKELKERTLLPSSGALSNRVDRLESKGLTKRRHDIRDKRSVKVALTKSGLELVQKIHPIFFDVMSEQFSNLSDDDKKSLINIMSKIT</sequence>
<organism evidence="5 6">
    <name type="scientific">Vibrio artabrorum</name>
    <dbReference type="NCBI Taxonomy" id="446374"/>
    <lineage>
        <taxon>Bacteria</taxon>
        <taxon>Pseudomonadati</taxon>
        <taxon>Pseudomonadota</taxon>
        <taxon>Gammaproteobacteria</taxon>
        <taxon>Vibrionales</taxon>
        <taxon>Vibrionaceae</taxon>
        <taxon>Vibrio</taxon>
    </lineage>
</organism>
<feature type="domain" description="HTH marR-type" evidence="4">
    <location>
        <begin position="7"/>
        <end position="160"/>
    </location>
</feature>
<dbReference type="EMBL" id="JAUFQY010000001">
    <property type="protein sequence ID" value="MDN3700631.1"/>
    <property type="molecule type" value="Genomic_DNA"/>
</dbReference>
<dbReference type="Gene3D" id="1.10.10.10">
    <property type="entry name" value="Winged helix-like DNA-binding domain superfamily/Winged helix DNA-binding domain"/>
    <property type="match status" value="1"/>
</dbReference>
<dbReference type="Pfam" id="PF12802">
    <property type="entry name" value="MarR_2"/>
    <property type="match status" value="1"/>
</dbReference>
<keyword evidence="1" id="KW-0805">Transcription regulation</keyword>
<gene>
    <name evidence="5" type="ORF">QWY96_06510</name>
</gene>
<keyword evidence="3" id="KW-0804">Transcription</keyword>
<dbReference type="InterPro" id="IPR036388">
    <property type="entry name" value="WH-like_DNA-bd_sf"/>
</dbReference>
<evidence type="ECO:0000256" key="2">
    <source>
        <dbReference type="ARBA" id="ARBA00023125"/>
    </source>
</evidence>
<accession>A0ABT8CJN0</accession>
<keyword evidence="6" id="KW-1185">Reference proteome</keyword>
<dbReference type="PRINTS" id="PR00598">
    <property type="entry name" value="HTHMARR"/>
</dbReference>
<dbReference type="SUPFAM" id="SSF46785">
    <property type="entry name" value="Winged helix' DNA-binding domain"/>
    <property type="match status" value="1"/>
</dbReference>
<proteinExistence type="predicted"/>
<dbReference type="PANTHER" id="PTHR42756">
    <property type="entry name" value="TRANSCRIPTIONAL REGULATOR, MARR"/>
    <property type="match status" value="1"/>
</dbReference>
<evidence type="ECO:0000256" key="3">
    <source>
        <dbReference type="ARBA" id="ARBA00023163"/>
    </source>
</evidence>
<comment type="caution">
    <text evidence="5">The sequence shown here is derived from an EMBL/GenBank/DDBJ whole genome shotgun (WGS) entry which is preliminary data.</text>
</comment>
<evidence type="ECO:0000259" key="4">
    <source>
        <dbReference type="PROSITE" id="PS50995"/>
    </source>
</evidence>